<keyword evidence="1" id="KW-0732">Signal</keyword>
<proteinExistence type="predicted"/>
<sequence>MHRLKSTLQSATFATSLALAGLVSAPTNTYADSEYAVTQIAADLGIPWGMAWLSPKSIIVTDRSGKVNRLDTDSGKTQAISGAPEVWARGQGGLLDVATNGQYQAGDWLYFSYSKPTKEGAATTLARAKLSGNALTDWQDLLVTDSSSDKRVHFGGRIAIKDGFIYMGVGDRGNRPNGQNLNTHAGKILRVALDGTTPESNPFTKQGKAKAEIWSYGHRNPQGLCFDNRNRLWESEHGPRGGDEINLIEAGGNYGWATVSYGKEYHSPAAVGEATEKPGMVSPKEVYIPSIAPGSLLCYHNTETAWANRLFLGALKLQHLSWVAIYDDLSVTDAQQLLSDQGYRIRSLLEDHNGDIIFAVDGGQVYRYTPTDK</sequence>
<dbReference type="InterPro" id="IPR011041">
    <property type="entry name" value="Quinoprot_gluc/sorb_DH_b-prop"/>
</dbReference>
<evidence type="ECO:0000256" key="1">
    <source>
        <dbReference type="SAM" id="SignalP"/>
    </source>
</evidence>
<dbReference type="Pfam" id="PF07995">
    <property type="entry name" value="GSDH"/>
    <property type="match status" value="1"/>
</dbReference>
<accession>A0AAV3U8N9</accession>
<dbReference type="Gene3D" id="2.120.10.30">
    <property type="entry name" value="TolB, C-terminal domain"/>
    <property type="match status" value="1"/>
</dbReference>
<organism evidence="3 4">
    <name type="scientific">Halioxenophilus aromaticivorans</name>
    <dbReference type="NCBI Taxonomy" id="1306992"/>
    <lineage>
        <taxon>Bacteria</taxon>
        <taxon>Pseudomonadati</taxon>
        <taxon>Pseudomonadota</taxon>
        <taxon>Gammaproteobacteria</taxon>
        <taxon>Alteromonadales</taxon>
        <taxon>Alteromonadaceae</taxon>
        <taxon>Halioxenophilus</taxon>
    </lineage>
</organism>
<dbReference type="InterPro" id="IPR012938">
    <property type="entry name" value="Glc/Sorbosone_DH"/>
</dbReference>
<dbReference type="EMBL" id="BAABLX010000068">
    <property type="protein sequence ID" value="GAA4955380.1"/>
    <property type="molecule type" value="Genomic_DNA"/>
</dbReference>
<dbReference type="SUPFAM" id="SSF50952">
    <property type="entry name" value="Soluble quinoprotein glucose dehydrogenase"/>
    <property type="match status" value="1"/>
</dbReference>
<dbReference type="InterPro" id="IPR011042">
    <property type="entry name" value="6-blade_b-propeller_TolB-like"/>
</dbReference>
<feature type="signal peptide" evidence="1">
    <location>
        <begin position="1"/>
        <end position="31"/>
    </location>
</feature>
<comment type="caution">
    <text evidence="3">The sequence shown here is derived from an EMBL/GenBank/DDBJ whole genome shotgun (WGS) entry which is preliminary data.</text>
</comment>
<keyword evidence="4" id="KW-1185">Reference proteome</keyword>
<feature type="chain" id="PRO_5043875909" evidence="1">
    <location>
        <begin position="32"/>
        <end position="373"/>
    </location>
</feature>
<reference evidence="4" key="1">
    <citation type="journal article" date="2019" name="Int. J. Syst. Evol. Microbiol.">
        <title>The Global Catalogue of Microorganisms (GCM) 10K type strain sequencing project: providing services to taxonomists for standard genome sequencing and annotation.</title>
        <authorList>
            <consortium name="The Broad Institute Genomics Platform"/>
            <consortium name="The Broad Institute Genome Sequencing Center for Infectious Disease"/>
            <person name="Wu L."/>
            <person name="Ma J."/>
        </authorList>
    </citation>
    <scope>NUCLEOTIDE SEQUENCE [LARGE SCALE GENOMIC DNA]</scope>
    <source>
        <strain evidence="4">JCM 19134</strain>
    </source>
</reference>
<evidence type="ECO:0000313" key="3">
    <source>
        <dbReference type="EMBL" id="GAA4955380.1"/>
    </source>
</evidence>
<dbReference type="Proteomes" id="UP001409585">
    <property type="component" value="Unassembled WGS sequence"/>
</dbReference>
<gene>
    <name evidence="3" type="ORF">GCM10025791_39440</name>
</gene>
<dbReference type="PANTHER" id="PTHR19328">
    <property type="entry name" value="HEDGEHOG-INTERACTING PROTEIN"/>
    <property type="match status" value="1"/>
</dbReference>
<feature type="domain" description="Glucose/Sorbosone dehydrogenase" evidence="2">
    <location>
        <begin position="46"/>
        <end position="365"/>
    </location>
</feature>
<dbReference type="AlphaFoldDB" id="A0AAV3U8N9"/>
<name>A0AAV3U8N9_9ALTE</name>
<protein>
    <submittedName>
        <fullName evidence="3">PQQ-dependent sugar dehydrogenase</fullName>
    </submittedName>
</protein>
<evidence type="ECO:0000259" key="2">
    <source>
        <dbReference type="Pfam" id="PF07995"/>
    </source>
</evidence>
<evidence type="ECO:0000313" key="4">
    <source>
        <dbReference type="Proteomes" id="UP001409585"/>
    </source>
</evidence>
<dbReference type="PANTHER" id="PTHR19328:SF75">
    <property type="entry name" value="ALDOSE SUGAR DEHYDROGENASE YLII"/>
    <property type="match status" value="1"/>
</dbReference>